<sequence>MGVSGAGKTTVGRLLAERLGVPFLDGDDLHPRANVTKMASGVPLTDDDRFRWHVTVGAALAGLRAEGAGVACSALKRKYREIIRGSAWTALMSRSAWSRTSWRKFWRATPTSRPSRGGASDLIIGSVTGLTG</sequence>
<dbReference type="InterPro" id="IPR031322">
    <property type="entry name" value="Shikimate/glucono_kinase"/>
</dbReference>
<dbReference type="Proteomes" id="UP000579153">
    <property type="component" value="Unassembled WGS sequence"/>
</dbReference>
<dbReference type="AlphaFoldDB" id="A0A7W9GGP5"/>
<dbReference type="PANTHER" id="PTHR43442">
    <property type="entry name" value="GLUCONOKINASE-RELATED"/>
    <property type="match status" value="1"/>
</dbReference>
<keyword evidence="6 9" id="KW-0418">Kinase</keyword>
<reference evidence="9 10" key="1">
    <citation type="submission" date="2020-08" db="EMBL/GenBank/DDBJ databases">
        <title>Sequencing the genomes of 1000 actinobacteria strains.</title>
        <authorList>
            <person name="Klenk H.-P."/>
        </authorList>
    </citation>
    <scope>NUCLEOTIDE SEQUENCE [LARGE SCALE GENOMIC DNA]</scope>
    <source>
        <strain evidence="9 10">DSM 45507</strain>
    </source>
</reference>
<evidence type="ECO:0000256" key="6">
    <source>
        <dbReference type="ARBA" id="ARBA00022777"/>
    </source>
</evidence>
<proteinExistence type="inferred from homology"/>
<dbReference type="EMBL" id="JACHMB010000001">
    <property type="protein sequence ID" value="MBB5783453.1"/>
    <property type="molecule type" value="Genomic_DNA"/>
</dbReference>
<dbReference type="CDD" id="cd02021">
    <property type="entry name" value="GntK"/>
    <property type="match status" value="1"/>
</dbReference>
<keyword evidence="7" id="KW-0067">ATP-binding</keyword>
<accession>A0A7W9GGP5</accession>
<evidence type="ECO:0000313" key="10">
    <source>
        <dbReference type="Proteomes" id="UP000579153"/>
    </source>
</evidence>
<dbReference type="GO" id="GO:0005524">
    <property type="term" value="F:ATP binding"/>
    <property type="evidence" value="ECO:0007669"/>
    <property type="project" value="UniProtKB-KW"/>
</dbReference>
<evidence type="ECO:0000256" key="7">
    <source>
        <dbReference type="ARBA" id="ARBA00022840"/>
    </source>
</evidence>
<dbReference type="EC" id="2.7.1.12" evidence="3"/>
<evidence type="ECO:0000256" key="3">
    <source>
        <dbReference type="ARBA" id="ARBA00012054"/>
    </source>
</evidence>
<evidence type="ECO:0000256" key="1">
    <source>
        <dbReference type="ARBA" id="ARBA00004761"/>
    </source>
</evidence>
<gene>
    <name evidence="9" type="ORF">HD596_010209</name>
</gene>
<comment type="pathway">
    <text evidence="1">Carbohydrate acid metabolism.</text>
</comment>
<organism evidence="9 10">
    <name type="scientific">Nonomuraea jabiensis</name>
    <dbReference type="NCBI Taxonomy" id="882448"/>
    <lineage>
        <taxon>Bacteria</taxon>
        <taxon>Bacillati</taxon>
        <taxon>Actinomycetota</taxon>
        <taxon>Actinomycetes</taxon>
        <taxon>Streptosporangiales</taxon>
        <taxon>Streptosporangiaceae</taxon>
        <taxon>Nonomuraea</taxon>
    </lineage>
</organism>
<keyword evidence="5" id="KW-0547">Nucleotide-binding</keyword>
<evidence type="ECO:0000256" key="5">
    <source>
        <dbReference type="ARBA" id="ARBA00022741"/>
    </source>
</evidence>
<comment type="catalytic activity">
    <reaction evidence="8">
        <text>D-gluconate + ATP = 6-phospho-D-gluconate + ADP + H(+)</text>
        <dbReference type="Rhea" id="RHEA:19433"/>
        <dbReference type="ChEBI" id="CHEBI:15378"/>
        <dbReference type="ChEBI" id="CHEBI:18391"/>
        <dbReference type="ChEBI" id="CHEBI:30616"/>
        <dbReference type="ChEBI" id="CHEBI:58759"/>
        <dbReference type="ChEBI" id="CHEBI:456216"/>
        <dbReference type="EC" id="2.7.1.12"/>
    </reaction>
</comment>
<comment type="similarity">
    <text evidence="2">Belongs to the gluconokinase GntK/GntV family.</text>
</comment>
<dbReference type="GO" id="GO:0005975">
    <property type="term" value="P:carbohydrate metabolic process"/>
    <property type="evidence" value="ECO:0007669"/>
    <property type="project" value="InterPro"/>
</dbReference>
<evidence type="ECO:0000256" key="2">
    <source>
        <dbReference type="ARBA" id="ARBA00008420"/>
    </source>
</evidence>
<dbReference type="GO" id="GO:0046316">
    <property type="term" value="F:gluconokinase activity"/>
    <property type="evidence" value="ECO:0007669"/>
    <property type="project" value="UniProtKB-EC"/>
</dbReference>
<dbReference type="InterPro" id="IPR006001">
    <property type="entry name" value="Therm_gnt_kin"/>
</dbReference>
<dbReference type="Gene3D" id="3.40.50.300">
    <property type="entry name" value="P-loop containing nucleotide triphosphate hydrolases"/>
    <property type="match status" value="1"/>
</dbReference>
<evidence type="ECO:0000313" key="9">
    <source>
        <dbReference type="EMBL" id="MBB5783453.1"/>
    </source>
</evidence>
<dbReference type="SUPFAM" id="SSF52540">
    <property type="entry name" value="P-loop containing nucleoside triphosphate hydrolases"/>
    <property type="match status" value="1"/>
</dbReference>
<comment type="caution">
    <text evidence="9">The sequence shown here is derived from an EMBL/GenBank/DDBJ whole genome shotgun (WGS) entry which is preliminary data.</text>
</comment>
<evidence type="ECO:0000256" key="4">
    <source>
        <dbReference type="ARBA" id="ARBA00022679"/>
    </source>
</evidence>
<keyword evidence="10" id="KW-1185">Reference proteome</keyword>
<name>A0A7W9GGP5_9ACTN</name>
<dbReference type="PANTHER" id="PTHR43442:SF3">
    <property type="entry name" value="GLUCONOKINASE-RELATED"/>
    <property type="match status" value="1"/>
</dbReference>
<dbReference type="RefSeq" id="WP_246555434.1">
    <property type="nucleotide sequence ID" value="NZ_JACHMB010000001.1"/>
</dbReference>
<evidence type="ECO:0000256" key="8">
    <source>
        <dbReference type="ARBA" id="ARBA00048090"/>
    </source>
</evidence>
<protein>
    <recommendedName>
        <fullName evidence="3">gluconokinase</fullName>
        <ecNumber evidence="3">2.7.1.12</ecNumber>
    </recommendedName>
</protein>
<dbReference type="Pfam" id="PF01202">
    <property type="entry name" value="SKI"/>
    <property type="match status" value="1"/>
</dbReference>
<keyword evidence="4" id="KW-0808">Transferase</keyword>
<dbReference type="GO" id="GO:0005737">
    <property type="term" value="C:cytoplasm"/>
    <property type="evidence" value="ECO:0007669"/>
    <property type="project" value="TreeGrafter"/>
</dbReference>
<dbReference type="InterPro" id="IPR027417">
    <property type="entry name" value="P-loop_NTPase"/>
</dbReference>